<organism evidence="1 2">
    <name type="scientific">Plastoroseomonas hellenica</name>
    <dbReference type="NCBI Taxonomy" id="2687306"/>
    <lineage>
        <taxon>Bacteria</taxon>
        <taxon>Pseudomonadati</taxon>
        <taxon>Pseudomonadota</taxon>
        <taxon>Alphaproteobacteria</taxon>
        <taxon>Acetobacterales</taxon>
        <taxon>Acetobacteraceae</taxon>
        <taxon>Plastoroseomonas</taxon>
    </lineage>
</organism>
<reference evidence="2" key="1">
    <citation type="journal article" date="2021" name="Syst. Appl. Microbiol.">
        <title>Roseomonas hellenica sp. nov., isolated from roots of wild-growing Alkanna tinctoria.</title>
        <authorList>
            <person name="Rat A."/>
            <person name="Naranjo H.D."/>
            <person name="Lebbe L."/>
            <person name="Cnockaert M."/>
            <person name="Krigas N."/>
            <person name="Grigoriadou K."/>
            <person name="Maloupa E."/>
            <person name="Willems A."/>
        </authorList>
    </citation>
    <scope>NUCLEOTIDE SEQUENCE [LARGE SCALE GENOMIC DNA]</scope>
    <source>
        <strain evidence="2">LMG 31523</strain>
    </source>
</reference>
<evidence type="ECO:0000313" key="1">
    <source>
        <dbReference type="EMBL" id="MBR0668948.1"/>
    </source>
</evidence>
<evidence type="ECO:0000313" key="2">
    <source>
        <dbReference type="Proteomes" id="UP001196870"/>
    </source>
</evidence>
<dbReference type="EMBL" id="JAAGBB010000075">
    <property type="protein sequence ID" value="MBR0668948.1"/>
    <property type="molecule type" value="Genomic_DNA"/>
</dbReference>
<comment type="caution">
    <text evidence="1">The sequence shown here is derived from an EMBL/GenBank/DDBJ whole genome shotgun (WGS) entry which is preliminary data.</text>
</comment>
<protein>
    <submittedName>
        <fullName evidence="1">Uncharacterized protein</fullName>
    </submittedName>
</protein>
<name>A0ABS5F939_9PROT</name>
<gene>
    <name evidence="1" type="ORF">GXW71_31655</name>
</gene>
<keyword evidence="2" id="KW-1185">Reference proteome</keyword>
<proteinExistence type="predicted"/>
<dbReference type="RefSeq" id="WP_211857272.1">
    <property type="nucleotide sequence ID" value="NZ_JAAGBB010000075.1"/>
</dbReference>
<sequence>MRADGLIATDAFALGIECDPEGLQVLDAEARPVPGLHLLGPITRGRLWEATAVPELRAQAARLAERLAASV</sequence>
<accession>A0ABS5F939</accession>
<dbReference type="Proteomes" id="UP001196870">
    <property type="component" value="Unassembled WGS sequence"/>
</dbReference>